<organism evidence="2 3">
    <name type="scientific">Rhodococcus baikonurensis</name>
    <dbReference type="NCBI Taxonomy" id="172041"/>
    <lineage>
        <taxon>Bacteria</taxon>
        <taxon>Bacillati</taxon>
        <taxon>Actinomycetota</taxon>
        <taxon>Actinomycetes</taxon>
        <taxon>Mycobacteriales</taxon>
        <taxon>Nocardiaceae</taxon>
        <taxon>Rhodococcus</taxon>
        <taxon>Rhodococcus erythropolis group</taxon>
    </lineage>
</organism>
<dbReference type="EMBL" id="JBHMAS010000080">
    <property type="protein sequence ID" value="MFB9783910.1"/>
    <property type="molecule type" value="Genomic_DNA"/>
</dbReference>
<feature type="transmembrane region" description="Helical" evidence="1">
    <location>
        <begin position="141"/>
        <end position="162"/>
    </location>
</feature>
<feature type="transmembrane region" description="Helical" evidence="1">
    <location>
        <begin position="61"/>
        <end position="80"/>
    </location>
</feature>
<accession>A0ABV5XN36</accession>
<reference evidence="2 3" key="1">
    <citation type="submission" date="2024-09" db="EMBL/GenBank/DDBJ databases">
        <authorList>
            <person name="Sun Q."/>
            <person name="Mori K."/>
        </authorList>
    </citation>
    <scope>NUCLEOTIDE SEQUENCE [LARGE SCALE GENOMIC DNA]</scope>
    <source>
        <strain evidence="2 3">JCM 11411</strain>
    </source>
</reference>
<keyword evidence="1" id="KW-0812">Transmembrane</keyword>
<feature type="transmembrane region" description="Helical" evidence="1">
    <location>
        <begin position="30"/>
        <end position="49"/>
    </location>
</feature>
<sequence length="173" mass="18525">MNSTNLFAYGSGSLLIGLVWMFGESASQNGFIALVVPLTFGGLWAATAMRSSRLGVRGYRIGYGALFLLSLAATVAGLLVASSNFGALTLLSVGFFWLGWRERSQLVWGMSAFGFMLGLVTSAAAVRQIFGIVETTRSMQVSAYITTAFAVVVIATAVWSMLDENQRLTSIVR</sequence>
<name>A0ABV5XN36_9NOCA</name>
<dbReference type="Proteomes" id="UP001589587">
    <property type="component" value="Unassembled WGS sequence"/>
</dbReference>
<feature type="transmembrane region" description="Helical" evidence="1">
    <location>
        <begin position="6"/>
        <end position="23"/>
    </location>
</feature>
<gene>
    <name evidence="2" type="ORF">ACFFQ6_29855</name>
</gene>
<evidence type="ECO:0000313" key="3">
    <source>
        <dbReference type="Proteomes" id="UP001589587"/>
    </source>
</evidence>
<evidence type="ECO:0000313" key="2">
    <source>
        <dbReference type="EMBL" id="MFB9783910.1"/>
    </source>
</evidence>
<protein>
    <submittedName>
        <fullName evidence="2">Uncharacterized protein</fullName>
    </submittedName>
</protein>
<proteinExistence type="predicted"/>
<feature type="transmembrane region" description="Helical" evidence="1">
    <location>
        <begin position="85"/>
        <end position="100"/>
    </location>
</feature>
<dbReference type="RefSeq" id="WP_058228315.1">
    <property type="nucleotide sequence ID" value="NZ_JBHMAS010000080.1"/>
</dbReference>
<keyword evidence="3" id="KW-1185">Reference proteome</keyword>
<feature type="transmembrane region" description="Helical" evidence="1">
    <location>
        <begin position="106"/>
        <end position="129"/>
    </location>
</feature>
<keyword evidence="1" id="KW-1133">Transmembrane helix</keyword>
<keyword evidence="1" id="KW-0472">Membrane</keyword>
<evidence type="ECO:0000256" key="1">
    <source>
        <dbReference type="SAM" id="Phobius"/>
    </source>
</evidence>
<comment type="caution">
    <text evidence="2">The sequence shown here is derived from an EMBL/GenBank/DDBJ whole genome shotgun (WGS) entry which is preliminary data.</text>
</comment>